<evidence type="ECO:0000313" key="1">
    <source>
        <dbReference type="EMBL" id="MEJ8660347.1"/>
    </source>
</evidence>
<organism evidence="1 2">
    <name type="scientific">Streptomyces pratisoli</name>
    <dbReference type="NCBI Taxonomy" id="3139917"/>
    <lineage>
        <taxon>Bacteria</taxon>
        <taxon>Bacillati</taxon>
        <taxon>Actinomycetota</taxon>
        <taxon>Actinomycetes</taxon>
        <taxon>Kitasatosporales</taxon>
        <taxon>Streptomycetaceae</taxon>
        <taxon>Streptomyces</taxon>
    </lineage>
</organism>
<comment type="caution">
    <text evidence="1">The sequence shown here is derived from an EMBL/GenBank/DDBJ whole genome shotgun (WGS) entry which is preliminary data.</text>
</comment>
<dbReference type="EC" id="1.-.-.-" evidence="1"/>
<dbReference type="EMBL" id="JBBKAI010000002">
    <property type="protein sequence ID" value="MEJ8660347.1"/>
    <property type="molecule type" value="Genomic_DNA"/>
</dbReference>
<sequence>MYDVIVVGARAAGSPTAMLFARAGYRVLLLDRIRHPRDTLSTLYIHQPGVAHLKRWGVLDAVAATGCPPLDHARHQVKDVVLEGCSWPADGVTAAYAPRRYLLDRILTDEAVASGAEFREQSTVDELVFEEGRVAGVRYRSGRQQFEERARLVVGADGMRSKVAELAGARTELEDPMLTCAYYSFWSGIDTGFEVYESTRRWAGFVPTNDGLTLVGTYFPMADYDRVRADARTAYLENISAISPVLADRMAGATQEDRLFGTGDQRNFFRRAAGPGWALVGDAGHHKDSLTGKGITDAFRQATALVESVGDGLRDGPGLDKSLRRYGERRDDLVMDGYRDTLAAAELRPGRRLPLMRAIVDDAQMTARFFSTISGVLPSNELMTPELRERVGA</sequence>
<protein>
    <submittedName>
        <fullName evidence="1">NAD(P)/FAD-dependent oxidoreductase</fullName>
        <ecNumber evidence="1">1.-.-.-</ecNumber>
    </submittedName>
</protein>
<keyword evidence="1" id="KW-0560">Oxidoreductase</keyword>
<keyword evidence="2" id="KW-1185">Reference proteome</keyword>
<evidence type="ECO:0000313" key="2">
    <source>
        <dbReference type="Proteomes" id="UP001375539"/>
    </source>
</evidence>
<accession>A0ACC6QR88</accession>
<name>A0ACC6QR88_9ACTN</name>
<proteinExistence type="predicted"/>
<gene>
    <name evidence="1" type="ORF">WKI58_28160</name>
</gene>
<reference evidence="1" key="1">
    <citation type="submission" date="2024-03" db="EMBL/GenBank/DDBJ databases">
        <title>Novel Streptomyces species of biotechnological and ecological value are a feature of Machair soil.</title>
        <authorList>
            <person name="Prole J.R."/>
            <person name="Goodfellow M."/>
            <person name="Allenby N."/>
            <person name="Ward A.C."/>
        </authorList>
    </citation>
    <scope>NUCLEOTIDE SEQUENCE</scope>
    <source>
        <strain evidence="1">MS1.AVA.4</strain>
    </source>
</reference>
<dbReference type="Proteomes" id="UP001375539">
    <property type="component" value="Unassembled WGS sequence"/>
</dbReference>